<keyword evidence="10" id="KW-1185">Reference proteome</keyword>
<dbReference type="PROSITE" id="PS00949">
    <property type="entry name" value="AUTOINDUCER_SYNTH_1"/>
    <property type="match status" value="1"/>
</dbReference>
<sequence>MYALVQGHQYGRYEHLLDQYFRLRKKVFADQLRWKVKTYGPYERDRYDGHNPAYLIWCDDDRDQLYGAVRLMPTTGPTLLYDVFRSTFPHAADLIAPGIWEGTRMCVDEEALARDFPDMRCERALCLLLLALCEVALDNGIHTMISNYEPHMRRIYERAGAAFDELGRSDGFGKRPVCCGAFEVSGRVLLNMRARMQIAVPLYQHRITPRAFRPTCEAHPA</sequence>
<comment type="catalytic activity">
    <reaction evidence="6 8">
        <text>a fatty acyl-[ACP] + S-adenosyl-L-methionine = an N-acyl-L-homoserine lactone + S-methyl-5'-thioadenosine + holo-[ACP] + H(+)</text>
        <dbReference type="Rhea" id="RHEA:10096"/>
        <dbReference type="Rhea" id="RHEA-COMP:9685"/>
        <dbReference type="Rhea" id="RHEA-COMP:14125"/>
        <dbReference type="ChEBI" id="CHEBI:15378"/>
        <dbReference type="ChEBI" id="CHEBI:17509"/>
        <dbReference type="ChEBI" id="CHEBI:55474"/>
        <dbReference type="ChEBI" id="CHEBI:59789"/>
        <dbReference type="ChEBI" id="CHEBI:64479"/>
        <dbReference type="ChEBI" id="CHEBI:138651"/>
        <dbReference type="EC" id="2.3.1.184"/>
    </reaction>
</comment>
<dbReference type="Proteomes" id="UP000094342">
    <property type="component" value="Unassembled WGS sequence"/>
</dbReference>
<dbReference type="GO" id="GO:0061579">
    <property type="term" value="F:N-acyl homoserine lactone synthase activity"/>
    <property type="evidence" value="ECO:0007669"/>
    <property type="project" value="UniProtKB-UniRule"/>
</dbReference>
<reference evidence="10" key="1">
    <citation type="submission" date="2016-05" db="EMBL/GenBank/DDBJ databases">
        <authorList>
            <person name="Li Y."/>
        </authorList>
    </citation>
    <scope>NUCLEOTIDE SEQUENCE [LARGE SCALE GENOMIC DNA]</scope>
    <source>
        <strain evidence="10">YIC4027</strain>
    </source>
</reference>
<evidence type="ECO:0000256" key="4">
    <source>
        <dbReference type="ARBA" id="ARBA00022691"/>
    </source>
</evidence>
<gene>
    <name evidence="9" type="ORF">A8M32_23640</name>
</gene>
<keyword evidence="4 8" id="KW-0949">S-adenosyl-L-methionine</keyword>
<dbReference type="Gene3D" id="3.40.630.30">
    <property type="match status" value="1"/>
</dbReference>
<evidence type="ECO:0000313" key="10">
    <source>
        <dbReference type="Proteomes" id="UP000094342"/>
    </source>
</evidence>
<dbReference type="InterPro" id="IPR016181">
    <property type="entry name" value="Acyl_CoA_acyltransferase"/>
</dbReference>
<evidence type="ECO:0000256" key="7">
    <source>
        <dbReference type="PROSITE-ProRule" id="PRU00533"/>
    </source>
</evidence>
<dbReference type="InterPro" id="IPR001690">
    <property type="entry name" value="Autoind_synthase"/>
</dbReference>
<dbReference type="EMBL" id="LYBW01000063">
    <property type="protein sequence ID" value="ODR88793.1"/>
    <property type="molecule type" value="Genomic_DNA"/>
</dbReference>
<protein>
    <recommendedName>
        <fullName evidence="1 8">Acyl-homoserine-lactone synthase</fullName>
        <ecNumber evidence="1 8">2.3.1.184</ecNumber>
    </recommendedName>
    <alternativeName>
        <fullName evidence="8">Autoinducer synthesis protein</fullName>
    </alternativeName>
</protein>
<comment type="similarity">
    <text evidence="7 8">Belongs to the autoinducer synthase family.</text>
</comment>
<evidence type="ECO:0000256" key="6">
    <source>
        <dbReference type="ARBA" id="ARBA00048576"/>
    </source>
</evidence>
<dbReference type="GO" id="GO:0009372">
    <property type="term" value="P:quorum sensing"/>
    <property type="evidence" value="ECO:0007669"/>
    <property type="project" value="UniProtKB-UniRule"/>
</dbReference>
<evidence type="ECO:0000313" key="9">
    <source>
        <dbReference type="EMBL" id="ODR88793.1"/>
    </source>
</evidence>
<evidence type="ECO:0000256" key="5">
    <source>
        <dbReference type="ARBA" id="ARBA00022929"/>
    </source>
</evidence>
<dbReference type="GO" id="GO:0007165">
    <property type="term" value="P:signal transduction"/>
    <property type="evidence" value="ECO:0007669"/>
    <property type="project" value="TreeGrafter"/>
</dbReference>
<evidence type="ECO:0000256" key="3">
    <source>
        <dbReference type="ARBA" id="ARBA00022679"/>
    </source>
</evidence>
<proteinExistence type="inferred from homology"/>
<evidence type="ECO:0000256" key="1">
    <source>
        <dbReference type="ARBA" id="ARBA00012340"/>
    </source>
</evidence>
<dbReference type="PRINTS" id="PR01549">
    <property type="entry name" value="AUTOINDCRSYN"/>
</dbReference>
<dbReference type="PANTHER" id="PTHR39322:SF1">
    <property type="entry name" value="ISOVALERYL-HOMOSERINE LACTONE SYNTHASE"/>
    <property type="match status" value="1"/>
</dbReference>
<evidence type="ECO:0000256" key="2">
    <source>
        <dbReference type="ARBA" id="ARBA00022654"/>
    </source>
</evidence>
<keyword evidence="2 7" id="KW-0673">Quorum sensing</keyword>
<keyword evidence="5 7" id="KW-0071">Autoinducer synthesis</keyword>
<dbReference type="SUPFAM" id="SSF55729">
    <property type="entry name" value="Acyl-CoA N-acyltransferases (Nat)"/>
    <property type="match status" value="1"/>
</dbReference>
<dbReference type="PANTHER" id="PTHR39322">
    <property type="entry name" value="ACYL-HOMOSERINE-LACTONE SYNTHASE"/>
    <property type="match status" value="1"/>
</dbReference>
<keyword evidence="3 8" id="KW-0808">Transferase</keyword>
<dbReference type="EC" id="2.3.1.184" evidence="1 8"/>
<dbReference type="InterPro" id="IPR018311">
    <property type="entry name" value="Autoind_synth_CS"/>
</dbReference>
<name>A0A1E3V593_9HYPH</name>
<organism evidence="9 10">
    <name type="scientific">Sinorhizobium alkalisoli</name>
    <dbReference type="NCBI Taxonomy" id="1752398"/>
    <lineage>
        <taxon>Bacteria</taxon>
        <taxon>Pseudomonadati</taxon>
        <taxon>Pseudomonadota</taxon>
        <taxon>Alphaproteobacteria</taxon>
        <taxon>Hyphomicrobiales</taxon>
        <taxon>Rhizobiaceae</taxon>
        <taxon>Sinorhizobium/Ensifer group</taxon>
        <taxon>Sinorhizobium</taxon>
    </lineage>
</organism>
<dbReference type="STRING" id="1752398.A8M32_23640"/>
<comment type="caution">
    <text evidence="9">The sequence shown here is derived from an EMBL/GenBank/DDBJ whole genome shotgun (WGS) entry which is preliminary data.</text>
</comment>
<dbReference type="AlphaFoldDB" id="A0A1E3V593"/>
<dbReference type="OrthoDB" id="6169313at2"/>
<dbReference type="PROSITE" id="PS51187">
    <property type="entry name" value="AUTOINDUCER_SYNTH_2"/>
    <property type="match status" value="1"/>
</dbReference>
<dbReference type="Pfam" id="PF00765">
    <property type="entry name" value="Autoind_synth"/>
    <property type="match status" value="1"/>
</dbReference>
<dbReference type="RefSeq" id="WP_069460868.1">
    <property type="nucleotide sequence ID" value="NZ_CP034911.1"/>
</dbReference>
<accession>A0A1E3V593</accession>
<evidence type="ECO:0000256" key="8">
    <source>
        <dbReference type="RuleBase" id="RU361135"/>
    </source>
</evidence>